<gene>
    <name evidence="2" type="ORF">FKV68_26685</name>
</gene>
<feature type="domain" description="HTH luxR-type" evidence="1">
    <location>
        <begin position="1"/>
        <end position="42"/>
    </location>
</feature>
<dbReference type="KEGG" id="emx:FKV68_26685"/>
<evidence type="ECO:0000313" key="2">
    <source>
        <dbReference type="EMBL" id="QLL64966.1"/>
    </source>
</evidence>
<proteinExistence type="predicted"/>
<dbReference type="EMBL" id="CP041241">
    <property type="protein sequence ID" value="QLL64966.1"/>
    <property type="molecule type" value="Genomic_DNA"/>
</dbReference>
<keyword evidence="2" id="KW-0614">Plasmid</keyword>
<accession>A0A859QWZ6</accession>
<evidence type="ECO:0000313" key="3">
    <source>
        <dbReference type="Proteomes" id="UP000510721"/>
    </source>
</evidence>
<dbReference type="GO" id="GO:0003677">
    <property type="term" value="F:DNA binding"/>
    <property type="evidence" value="ECO:0007669"/>
    <property type="project" value="InterPro"/>
</dbReference>
<sequence>MNRQIAFDLSISEVTIKFHRSNAMRKMQAISVGELIRAWKHYQPTFARCFHLSIGDRLAGAHFSQIYRRRPSVPPNRRPSACSKLHSSRLLTTTKPCARQWPSSCMF</sequence>
<dbReference type="Pfam" id="PF00196">
    <property type="entry name" value="GerE"/>
    <property type="match status" value="1"/>
</dbReference>
<evidence type="ECO:0000259" key="1">
    <source>
        <dbReference type="PROSITE" id="PS50043"/>
    </source>
</evidence>
<dbReference type="Proteomes" id="UP000510721">
    <property type="component" value="Plasmid pEmeITTGR7c"/>
</dbReference>
<dbReference type="SUPFAM" id="SSF46894">
    <property type="entry name" value="C-terminal effector domain of the bipartite response regulators"/>
    <property type="match status" value="1"/>
</dbReference>
<dbReference type="InterPro" id="IPR000792">
    <property type="entry name" value="Tscrpt_reg_LuxR_C"/>
</dbReference>
<organism evidence="2 3">
    <name type="scientific">Sinorhizobium mexicanum</name>
    <dbReference type="NCBI Taxonomy" id="375549"/>
    <lineage>
        <taxon>Bacteria</taxon>
        <taxon>Pseudomonadati</taxon>
        <taxon>Pseudomonadota</taxon>
        <taxon>Alphaproteobacteria</taxon>
        <taxon>Hyphomicrobiales</taxon>
        <taxon>Rhizobiaceae</taxon>
        <taxon>Sinorhizobium/Ensifer group</taxon>
        <taxon>Sinorhizobium</taxon>
    </lineage>
</organism>
<dbReference type="GO" id="GO:0006355">
    <property type="term" value="P:regulation of DNA-templated transcription"/>
    <property type="evidence" value="ECO:0007669"/>
    <property type="project" value="InterPro"/>
</dbReference>
<dbReference type="InterPro" id="IPR016032">
    <property type="entry name" value="Sig_transdc_resp-reg_C-effctor"/>
</dbReference>
<geneLocation type="plasmid" evidence="3">
    <name>pemeittgr7c</name>
</geneLocation>
<keyword evidence="3" id="KW-1185">Reference proteome</keyword>
<dbReference type="Gene3D" id="1.10.10.10">
    <property type="entry name" value="Winged helix-like DNA-binding domain superfamily/Winged helix DNA-binding domain"/>
    <property type="match status" value="1"/>
</dbReference>
<dbReference type="InterPro" id="IPR036388">
    <property type="entry name" value="WH-like_DNA-bd_sf"/>
</dbReference>
<dbReference type="AlphaFoldDB" id="A0A859QWZ6"/>
<dbReference type="PROSITE" id="PS50043">
    <property type="entry name" value="HTH_LUXR_2"/>
    <property type="match status" value="1"/>
</dbReference>
<reference evidence="2 3" key="1">
    <citation type="submission" date="2019-06" db="EMBL/GenBank/DDBJ databases">
        <title>Complete genome sequence of Ensifer mexicanus ITTG R7 isolated from nodules of Acacia angustissima (Mill.) Kuntze.</title>
        <authorList>
            <person name="Rincon-Rosales R."/>
            <person name="Rogel M.A."/>
            <person name="Guerrero G."/>
            <person name="Rincon-Molina C.I."/>
            <person name="Lopez-Lopez A."/>
            <person name="Martinez-Romero E."/>
        </authorList>
    </citation>
    <scope>NUCLEOTIDE SEQUENCE [LARGE SCALE GENOMIC DNA]</scope>
    <source>
        <strain evidence="2 3">ITTG R7</strain>
        <plasmid evidence="3">pemeittgr7c</plasmid>
    </source>
</reference>
<name>A0A859QWZ6_9HYPH</name>
<protein>
    <recommendedName>
        <fullName evidence="1">HTH luxR-type domain-containing protein</fullName>
    </recommendedName>
</protein>